<keyword evidence="3" id="KW-1185">Reference proteome</keyword>
<feature type="transmembrane region" description="Helical" evidence="1">
    <location>
        <begin position="122"/>
        <end position="148"/>
    </location>
</feature>
<evidence type="ECO:0000313" key="3">
    <source>
        <dbReference type="Proteomes" id="UP001328107"/>
    </source>
</evidence>
<keyword evidence="1" id="KW-0812">Transmembrane</keyword>
<reference evidence="3" key="1">
    <citation type="submission" date="2022-10" db="EMBL/GenBank/DDBJ databases">
        <title>Genome assembly of Pristionchus species.</title>
        <authorList>
            <person name="Yoshida K."/>
            <person name="Sommer R.J."/>
        </authorList>
    </citation>
    <scope>NUCLEOTIDE SEQUENCE [LARGE SCALE GENOMIC DNA]</scope>
    <source>
        <strain evidence="3">RS5460</strain>
    </source>
</reference>
<accession>A0AAN5DGN2</accession>
<keyword evidence="1" id="KW-1133">Transmembrane helix</keyword>
<organism evidence="2 3">
    <name type="scientific">Pristionchus mayeri</name>
    <dbReference type="NCBI Taxonomy" id="1317129"/>
    <lineage>
        <taxon>Eukaryota</taxon>
        <taxon>Metazoa</taxon>
        <taxon>Ecdysozoa</taxon>
        <taxon>Nematoda</taxon>
        <taxon>Chromadorea</taxon>
        <taxon>Rhabditida</taxon>
        <taxon>Rhabditina</taxon>
        <taxon>Diplogasteromorpha</taxon>
        <taxon>Diplogasteroidea</taxon>
        <taxon>Neodiplogasteridae</taxon>
        <taxon>Pristionchus</taxon>
    </lineage>
</organism>
<protein>
    <submittedName>
        <fullName evidence="2">Uncharacterized protein</fullName>
    </submittedName>
</protein>
<dbReference type="Proteomes" id="UP001328107">
    <property type="component" value="Unassembled WGS sequence"/>
</dbReference>
<dbReference type="EMBL" id="BTRK01000006">
    <property type="protein sequence ID" value="GMR62854.1"/>
    <property type="molecule type" value="Genomic_DNA"/>
</dbReference>
<gene>
    <name evidence="2" type="ORF">PMAYCL1PPCAC_33049</name>
</gene>
<comment type="caution">
    <text evidence="2">The sequence shown here is derived from an EMBL/GenBank/DDBJ whole genome shotgun (WGS) entry which is preliminary data.</text>
</comment>
<feature type="non-terminal residue" evidence="2">
    <location>
        <position position="1"/>
    </location>
</feature>
<evidence type="ECO:0000256" key="1">
    <source>
        <dbReference type="SAM" id="Phobius"/>
    </source>
</evidence>
<proteinExistence type="predicted"/>
<evidence type="ECO:0000313" key="2">
    <source>
        <dbReference type="EMBL" id="GMR62854.1"/>
    </source>
</evidence>
<dbReference type="AlphaFoldDB" id="A0AAN5DGN2"/>
<keyword evidence="1" id="KW-0472">Membrane</keyword>
<sequence length="156" mass="17629">RNCTTTLPLAYVDYYYPLIYESQTGSFRGRSVDFFRLVAEYTGDVCYDFVHYDSYRDVNGSVPNLGGVLQAVSEGEAFTELSCQQLEIGYMLMFDVSPPAGDDQFAFYVCDRGSKTWTPLSFFIPFSTSVLLLAIASFLVVEAVTYLLKNSHIQFF</sequence>
<name>A0AAN5DGN2_9BILA</name>